<proteinExistence type="predicted"/>
<dbReference type="RefSeq" id="WP_199386115.1">
    <property type="nucleotide sequence ID" value="NZ_JAEMHM010000021.1"/>
</dbReference>
<name>A0A8J7M1Y5_9BACT</name>
<accession>A0A8J7M1Y5</accession>
<feature type="transmembrane region" description="Helical" evidence="1">
    <location>
        <begin position="193"/>
        <end position="213"/>
    </location>
</feature>
<reference evidence="2" key="1">
    <citation type="submission" date="2020-12" db="EMBL/GenBank/DDBJ databases">
        <title>Geomonas sp. Red875, isolated from river sediment.</title>
        <authorList>
            <person name="Xu Z."/>
            <person name="Zhang Z."/>
            <person name="Masuda Y."/>
            <person name="Itoh H."/>
            <person name="Senoo K."/>
        </authorList>
    </citation>
    <scope>NUCLEOTIDE SEQUENCE</scope>
    <source>
        <strain evidence="2">Red875</strain>
    </source>
</reference>
<protein>
    <submittedName>
        <fullName evidence="2">Uncharacterized protein</fullName>
    </submittedName>
</protein>
<keyword evidence="1" id="KW-0812">Transmembrane</keyword>
<evidence type="ECO:0000313" key="3">
    <source>
        <dbReference type="Proteomes" id="UP000636888"/>
    </source>
</evidence>
<sequence>MGLSPTELATAVAAIGALGTAAFGLVDATKALWGGVSRSGFEFISRFLNLVAPNDKGIPHGSAVTSSAIRETLMGSWLNGASPSDFKSTAKSLIKLRLNSETAPDLARCTGVDAEILSSVAAILDSGKALTQEQLNVYGRFDLLLSTMIDRAYQRADQRYRNNCKAFACVLAITLAEIAAWSLYVSAPEYRDGATFLFAFIAGLLATPFAPVAKDLASSIGTAAKAIQAAKGKP</sequence>
<evidence type="ECO:0000313" key="2">
    <source>
        <dbReference type="EMBL" id="MBJ6727200.1"/>
    </source>
</evidence>
<dbReference type="EMBL" id="JAEMHM010000021">
    <property type="protein sequence ID" value="MBJ6727200.1"/>
    <property type="molecule type" value="Genomic_DNA"/>
</dbReference>
<organism evidence="2 3">
    <name type="scientific">Geomesophilobacter sediminis</name>
    <dbReference type="NCBI Taxonomy" id="2798584"/>
    <lineage>
        <taxon>Bacteria</taxon>
        <taxon>Pseudomonadati</taxon>
        <taxon>Thermodesulfobacteriota</taxon>
        <taxon>Desulfuromonadia</taxon>
        <taxon>Geobacterales</taxon>
        <taxon>Geobacteraceae</taxon>
        <taxon>Geomesophilobacter</taxon>
    </lineage>
</organism>
<comment type="caution">
    <text evidence="2">The sequence shown here is derived from an EMBL/GenBank/DDBJ whole genome shotgun (WGS) entry which is preliminary data.</text>
</comment>
<evidence type="ECO:0000256" key="1">
    <source>
        <dbReference type="SAM" id="Phobius"/>
    </source>
</evidence>
<keyword evidence="1" id="KW-0472">Membrane</keyword>
<keyword evidence="1" id="KW-1133">Transmembrane helix</keyword>
<feature type="transmembrane region" description="Helical" evidence="1">
    <location>
        <begin position="166"/>
        <end position="187"/>
    </location>
</feature>
<keyword evidence="3" id="KW-1185">Reference proteome</keyword>
<gene>
    <name evidence="2" type="ORF">JFN93_21020</name>
</gene>
<dbReference type="AlphaFoldDB" id="A0A8J7M1Y5"/>
<dbReference type="Proteomes" id="UP000636888">
    <property type="component" value="Unassembled WGS sequence"/>
</dbReference>